<dbReference type="InterPro" id="IPR036388">
    <property type="entry name" value="WH-like_DNA-bd_sf"/>
</dbReference>
<dbReference type="Pfam" id="PF03466">
    <property type="entry name" value="LysR_substrate"/>
    <property type="match status" value="1"/>
</dbReference>
<dbReference type="AlphaFoldDB" id="D4F4R8"/>
<evidence type="ECO:0000313" key="7">
    <source>
        <dbReference type="Proteomes" id="UP000003692"/>
    </source>
</evidence>
<comment type="caution">
    <text evidence="6">The sequence shown here is derived from an EMBL/GenBank/DDBJ whole genome shotgun (WGS) entry which is preliminary data.</text>
</comment>
<dbReference type="NCBIfam" id="NF009327">
    <property type="entry name" value="PRK12684.1"/>
    <property type="match status" value="1"/>
</dbReference>
<feature type="domain" description="HTH lysR-type" evidence="5">
    <location>
        <begin position="5"/>
        <end position="63"/>
    </location>
</feature>
<dbReference type="NCBIfam" id="NF009326">
    <property type="entry name" value="PRK12681.1"/>
    <property type="match status" value="1"/>
</dbReference>
<evidence type="ECO:0000256" key="4">
    <source>
        <dbReference type="ARBA" id="ARBA00023163"/>
    </source>
</evidence>
<dbReference type="InterPro" id="IPR000847">
    <property type="entry name" value="LysR_HTH_N"/>
</dbReference>
<dbReference type="EMBL" id="ADGK01000108">
    <property type="protein sequence ID" value="EFE23237.1"/>
    <property type="molecule type" value="Genomic_DNA"/>
</dbReference>
<accession>D4F4R8</accession>
<dbReference type="PRINTS" id="PR00039">
    <property type="entry name" value="HTHLYSR"/>
</dbReference>
<protein>
    <submittedName>
        <fullName evidence="6">HTH-type transcriptional regulator CysB</fullName>
    </submittedName>
</protein>
<dbReference type="CDD" id="cd08413">
    <property type="entry name" value="PBP2_CysB_like"/>
    <property type="match status" value="1"/>
</dbReference>
<evidence type="ECO:0000259" key="5">
    <source>
        <dbReference type="PROSITE" id="PS50931"/>
    </source>
</evidence>
<name>D4F4R8_EDWTA</name>
<dbReference type="PANTHER" id="PTHR30126:SF6">
    <property type="entry name" value="HTH-TYPE TRANSCRIPTIONAL REGULATOR CYSB-RELATED"/>
    <property type="match status" value="1"/>
</dbReference>
<evidence type="ECO:0000256" key="2">
    <source>
        <dbReference type="ARBA" id="ARBA00023015"/>
    </source>
</evidence>
<gene>
    <name evidence="6" type="primary">cysB</name>
    <name evidence="6" type="ORF">EDWATA_01741</name>
</gene>
<dbReference type="InterPro" id="IPR036390">
    <property type="entry name" value="WH_DNA-bd_sf"/>
</dbReference>
<dbReference type="HOGENOM" id="CLU_039613_6_2_6"/>
<sequence length="328" mass="36157">MAPAMKLQQLRYIVEVVNHNLNVSSTAEGLYTSQPGISKQVRMLEDELGVQIFSRSGKHLTQVTPAGQEIIRIAREVLSKVDAIKAVAGEHTYPDQGSLYVATTHTQARYALPAVIQDFIQRYPRVSLHMHQGSPSQIAEAVSKGNADFAIATEALHLYADLVMLPCYHWNRALVVRPDHPLAGCGQVSIEALAEYPLVTYTFGFTGRSTLDQAFNQAGLTPHIVFTATDADVIKTYVRLGLGVGVIAKMALDPQVDADLVALDASHLFGFSTTKLGFRRSTFLRSYMYDFIARFAPHLTREVVDAALALRSNEEIEAMFQDIVLPIK</sequence>
<keyword evidence="4" id="KW-0804">Transcription</keyword>
<dbReference type="InterPro" id="IPR005119">
    <property type="entry name" value="LysR_subst-bd"/>
</dbReference>
<dbReference type="PROSITE" id="PS50931">
    <property type="entry name" value="HTH_LYSR"/>
    <property type="match status" value="1"/>
</dbReference>
<dbReference type="FunFam" id="3.40.190.10:FF:000037">
    <property type="entry name" value="HTH-type transcriptional regulator CysB"/>
    <property type="match status" value="1"/>
</dbReference>
<dbReference type="GO" id="GO:0019344">
    <property type="term" value="P:cysteine biosynthetic process"/>
    <property type="evidence" value="ECO:0007669"/>
    <property type="project" value="TreeGrafter"/>
</dbReference>
<dbReference type="InterPro" id="IPR037423">
    <property type="entry name" value="CysB_PBP2"/>
</dbReference>
<evidence type="ECO:0000256" key="1">
    <source>
        <dbReference type="ARBA" id="ARBA00009437"/>
    </source>
</evidence>
<organism evidence="6 7">
    <name type="scientific">Edwardsiella tarda ATCC 23685</name>
    <dbReference type="NCBI Taxonomy" id="500638"/>
    <lineage>
        <taxon>Bacteria</taxon>
        <taxon>Pseudomonadati</taxon>
        <taxon>Pseudomonadota</taxon>
        <taxon>Gammaproteobacteria</taxon>
        <taxon>Enterobacterales</taxon>
        <taxon>Hafniaceae</taxon>
        <taxon>Edwardsiella</taxon>
    </lineage>
</organism>
<dbReference type="Gene3D" id="1.10.10.10">
    <property type="entry name" value="Winged helix-like DNA-binding domain superfamily/Winged helix DNA-binding domain"/>
    <property type="match status" value="1"/>
</dbReference>
<keyword evidence="2" id="KW-0805">Transcription regulation</keyword>
<comment type="similarity">
    <text evidence="1">Belongs to the LysR transcriptional regulatory family.</text>
</comment>
<dbReference type="Gene3D" id="3.40.190.10">
    <property type="entry name" value="Periplasmic binding protein-like II"/>
    <property type="match status" value="2"/>
</dbReference>
<keyword evidence="3" id="KW-0238">DNA-binding</keyword>
<dbReference type="FunFam" id="1.10.10.10:FF:000021">
    <property type="entry name" value="HTH-type transcriptional regulator CysB"/>
    <property type="match status" value="1"/>
</dbReference>
<dbReference type="GO" id="GO:0003700">
    <property type="term" value="F:DNA-binding transcription factor activity"/>
    <property type="evidence" value="ECO:0007669"/>
    <property type="project" value="InterPro"/>
</dbReference>
<reference evidence="6 7" key="1">
    <citation type="submission" date="2010-02" db="EMBL/GenBank/DDBJ databases">
        <authorList>
            <person name="Weinstock G."/>
            <person name="Sodergren E."/>
            <person name="Clifton S."/>
            <person name="Fulton L."/>
            <person name="Fulton B."/>
            <person name="Courtney L."/>
            <person name="Fronick C."/>
            <person name="Harrison M."/>
            <person name="Strong C."/>
            <person name="Farmer C."/>
            <person name="Delahaunty K."/>
            <person name="Markovic C."/>
            <person name="Hall O."/>
            <person name="Minx P."/>
            <person name="Tomlinson C."/>
            <person name="Mitreva M."/>
            <person name="Nelson J."/>
            <person name="Hou S."/>
            <person name="Wollam A."/>
            <person name="Pepin K.H."/>
            <person name="Johnson M."/>
            <person name="Bhonagiri V."/>
            <person name="Zhang X."/>
            <person name="Suruliraj S."/>
            <person name="Warren W."/>
            <person name="Chinwalla A."/>
            <person name="Mardis E.R."/>
            <person name="Wilson R.K."/>
        </authorList>
    </citation>
    <scope>NUCLEOTIDE SEQUENCE [LARGE SCALE GENOMIC DNA]</scope>
    <source>
        <strain evidence="6 7">ATCC 23685</strain>
    </source>
</reference>
<evidence type="ECO:0000256" key="3">
    <source>
        <dbReference type="ARBA" id="ARBA00023125"/>
    </source>
</evidence>
<dbReference type="PANTHER" id="PTHR30126">
    <property type="entry name" value="HTH-TYPE TRANSCRIPTIONAL REGULATOR"/>
    <property type="match status" value="1"/>
</dbReference>
<dbReference type="Pfam" id="PF00126">
    <property type="entry name" value="HTH_1"/>
    <property type="match status" value="1"/>
</dbReference>
<dbReference type="Proteomes" id="UP000003692">
    <property type="component" value="Unassembled WGS sequence"/>
</dbReference>
<evidence type="ECO:0000313" key="6">
    <source>
        <dbReference type="EMBL" id="EFE23237.1"/>
    </source>
</evidence>
<dbReference type="GO" id="GO:0000976">
    <property type="term" value="F:transcription cis-regulatory region binding"/>
    <property type="evidence" value="ECO:0007669"/>
    <property type="project" value="TreeGrafter"/>
</dbReference>
<proteinExistence type="inferred from homology"/>
<dbReference type="SUPFAM" id="SSF53850">
    <property type="entry name" value="Periplasmic binding protein-like II"/>
    <property type="match status" value="1"/>
</dbReference>
<dbReference type="SUPFAM" id="SSF46785">
    <property type="entry name" value="Winged helix' DNA-binding domain"/>
    <property type="match status" value="1"/>
</dbReference>